<name>A0A7W6GDQ9_9HYPH</name>
<organism evidence="1 2">
    <name type="scientific">Rhizobium metallidurans</name>
    <dbReference type="NCBI Taxonomy" id="1265931"/>
    <lineage>
        <taxon>Bacteria</taxon>
        <taxon>Pseudomonadati</taxon>
        <taxon>Pseudomonadota</taxon>
        <taxon>Alphaproteobacteria</taxon>
        <taxon>Hyphomicrobiales</taxon>
        <taxon>Rhizobiaceae</taxon>
        <taxon>Rhizobium/Agrobacterium group</taxon>
        <taxon>Rhizobium</taxon>
    </lineage>
</organism>
<dbReference type="RefSeq" id="WP_183902587.1">
    <property type="nucleotide sequence ID" value="NZ_JACIDW010000034.1"/>
</dbReference>
<dbReference type="AlphaFoldDB" id="A0A7W6GDQ9"/>
<proteinExistence type="predicted"/>
<dbReference type="Proteomes" id="UP000582090">
    <property type="component" value="Unassembled WGS sequence"/>
</dbReference>
<gene>
    <name evidence="1" type="ORF">GGQ67_004861</name>
</gene>
<reference evidence="1 2" key="1">
    <citation type="submission" date="2020-08" db="EMBL/GenBank/DDBJ databases">
        <title>Genomic Encyclopedia of Type Strains, Phase IV (KMG-IV): sequencing the most valuable type-strain genomes for metagenomic binning, comparative biology and taxonomic classification.</title>
        <authorList>
            <person name="Goeker M."/>
        </authorList>
    </citation>
    <scope>NUCLEOTIDE SEQUENCE [LARGE SCALE GENOMIC DNA]</scope>
    <source>
        <strain evidence="1 2">DSM 26575</strain>
    </source>
</reference>
<keyword evidence="2" id="KW-1185">Reference proteome</keyword>
<evidence type="ECO:0000313" key="2">
    <source>
        <dbReference type="Proteomes" id="UP000582090"/>
    </source>
</evidence>
<dbReference type="EMBL" id="JACIDW010000034">
    <property type="protein sequence ID" value="MBB3967164.1"/>
    <property type="molecule type" value="Genomic_DNA"/>
</dbReference>
<comment type="caution">
    <text evidence="1">The sequence shown here is derived from an EMBL/GenBank/DDBJ whole genome shotgun (WGS) entry which is preliminary data.</text>
</comment>
<accession>A0A7W6GDQ9</accession>
<sequence length="170" mass="19223">MSVLSSDFDGPVSLIDTAQYRKLVMHAAGVLGRYFSVPLYVSKGELERTHVIFMNLLANALPGERTRTYVIDMLVEALSNTKVQVLHAAKSDPNNGLYAYREQVLKTPAHVIAVAFGLSVFRSELQIPYELCHLEMSAILTLVRRLQHNPSRLLFDKVNDDILHDCKRWV</sequence>
<protein>
    <submittedName>
        <fullName evidence="1">Uncharacterized protein</fullName>
    </submittedName>
</protein>
<evidence type="ECO:0000313" key="1">
    <source>
        <dbReference type="EMBL" id="MBB3967164.1"/>
    </source>
</evidence>